<protein>
    <submittedName>
        <fullName evidence="1">Uncharacterized protein</fullName>
    </submittedName>
</protein>
<dbReference type="EMBL" id="CP011307">
    <property type="protein sequence ID" value="ALP94650.1"/>
    <property type="molecule type" value="Genomic_DNA"/>
</dbReference>
<organism evidence="1 2">
    <name type="scientific">Intestinimonas butyriciproducens</name>
    <dbReference type="NCBI Taxonomy" id="1297617"/>
    <lineage>
        <taxon>Bacteria</taxon>
        <taxon>Bacillati</taxon>
        <taxon>Bacillota</taxon>
        <taxon>Clostridia</taxon>
        <taxon>Eubacteriales</taxon>
        <taxon>Intestinimonas</taxon>
    </lineage>
</organism>
<dbReference type="Proteomes" id="UP000064844">
    <property type="component" value="Chromosome"/>
</dbReference>
<reference evidence="2" key="2">
    <citation type="submission" date="2015-04" db="EMBL/GenBank/DDBJ databases">
        <title>A butyrogenic pathway from the amino acid lysine in a human gut commensal.</title>
        <authorList>
            <person name="de Vos W.M."/>
            <person name="Bui N.T.P."/>
            <person name="Plugge C.M."/>
            <person name="Ritari J."/>
        </authorList>
    </citation>
    <scope>NUCLEOTIDE SEQUENCE [LARGE SCALE GENOMIC DNA]</scope>
    <source>
        <strain evidence="2">AF211</strain>
    </source>
</reference>
<evidence type="ECO:0000313" key="1">
    <source>
        <dbReference type="EMBL" id="ALP94650.1"/>
    </source>
</evidence>
<dbReference type="AlphaFoldDB" id="A0A0S2W5M7"/>
<keyword evidence="2" id="KW-1185">Reference proteome</keyword>
<accession>A0A0S2W5M7</accession>
<evidence type="ECO:0000313" key="2">
    <source>
        <dbReference type="Proteomes" id="UP000064844"/>
    </source>
</evidence>
<gene>
    <name evidence="1" type="ORF">IB211_02259c</name>
</gene>
<proteinExistence type="predicted"/>
<reference evidence="1 2" key="1">
    <citation type="journal article" date="2015" name="Nat. Commun.">
        <title>Production of butyrate from lysine and the Amadori product fructoselysine by a human gut commensal.</title>
        <authorList>
            <person name="Bui T.P."/>
            <person name="Ritari J."/>
            <person name="Boeren S."/>
            <person name="de Waard P."/>
            <person name="Plugge C.M."/>
            <person name="de Vos W.M."/>
        </authorList>
    </citation>
    <scope>NUCLEOTIDE SEQUENCE [LARGE SCALE GENOMIC DNA]</scope>
    <source>
        <strain evidence="1 2">AF211</strain>
    </source>
</reference>
<name>A0A0S2W5M7_9FIRM</name>
<dbReference type="KEGG" id="ibu:IB211_02259c"/>
<sequence length="40" mass="4627">MPGRQTPRRVSAARKKKQPIWKEGRVSLAISALFEYNIKD</sequence>